<evidence type="ECO:0000313" key="4">
    <source>
        <dbReference type="Proteomes" id="UP000054630"/>
    </source>
</evidence>
<reference evidence="3 4" key="1">
    <citation type="submission" date="2015-01" db="EMBL/GenBank/DDBJ databases">
        <title>Evolution of Trichinella species and genotypes.</title>
        <authorList>
            <person name="Korhonen P.K."/>
            <person name="Edoardo P."/>
            <person name="Giuseppe L.R."/>
            <person name="Gasser R.B."/>
        </authorList>
    </citation>
    <scope>NUCLEOTIDE SEQUENCE [LARGE SCALE GENOMIC DNA]</scope>
    <source>
        <strain evidence="3">ISS37</strain>
    </source>
</reference>
<protein>
    <submittedName>
        <fullName evidence="3">Uncharacterized protein</fullName>
    </submittedName>
</protein>
<gene>
    <name evidence="3" type="ORF">T07_3567</name>
</gene>
<comment type="caution">
    <text evidence="3">The sequence shown here is derived from an EMBL/GenBank/DDBJ whole genome shotgun (WGS) entry which is preliminary data.</text>
</comment>
<name>A0A0V0RYW9_9BILA</name>
<feature type="transmembrane region" description="Helical" evidence="2">
    <location>
        <begin position="27"/>
        <end position="46"/>
    </location>
</feature>
<dbReference type="Proteomes" id="UP000054630">
    <property type="component" value="Unassembled WGS sequence"/>
</dbReference>
<proteinExistence type="predicted"/>
<evidence type="ECO:0000256" key="2">
    <source>
        <dbReference type="SAM" id="Phobius"/>
    </source>
</evidence>
<dbReference type="EMBL" id="JYDL01000056">
    <property type="protein sequence ID" value="KRX19676.1"/>
    <property type="molecule type" value="Genomic_DNA"/>
</dbReference>
<evidence type="ECO:0000256" key="1">
    <source>
        <dbReference type="SAM" id="MobiDB-lite"/>
    </source>
</evidence>
<evidence type="ECO:0000313" key="3">
    <source>
        <dbReference type="EMBL" id="KRX19676.1"/>
    </source>
</evidence>
<feature type="region of interest" description="Disordered" evidence="1">
    <location>
        <begin position="108"/>
        <end position="159"/>
    </location>
</feature>
<sequence length="159" mass="17609">MQIKMSKDGGFLGFYCNSLSKLQSCNFQLVIHIYIVLQALIINVNFKIASGKACHRMANNKQFCLCTYNMSTFVLQHKKTQLTVNIAKNHCYRFILTSKIKLKKRIEKKKDTDGDELKISSSSSSSSSSTSSSSIGVGAEEEAAPRPAFARGTAFLPDL</sequence>
<keyword evidence="2" id="KW-0472">Membrane</keyword>
<accession>A0A0V0RYW9</accession>
<keyword evidence="4" id="KW-1185">Reference proteome</keyword>
<organism evidence="3 4">
    <name type="scientific">Trichinella nelsoni</name>
    <dbReference type="NCBI Taxonomy" id="6336"/>
    <lineage>
        <taxon>Eukaryota</taxon>
        <taxon>Metazoa</taxon>
        <taxon>Ecdysozoa</taxon>
        <taxon>Nematoda</taxon>
        <taxon>Enoplea</taxon>
        <taxon>Dorylaimia</taxon>
        <taxon>Trichinellida</taxon>
        <taxon>Trichinellidae</taxon>
        <taxon>Trichinella</taxon>
    </lineage>
</organism>
<feature type="compositionally biased region" description="Basic and acidic residues" evidence="1">
    <location>
        <begin position="108"/>
        <end position="118"/>
    </location>
</feature>
<feature type="compositionally biased region" description="Low complexity" evidence="1">
    <location>
        <begin position="120"/>
        <end position="134"/>
    </location>
</feature>
<dbReference type="AlphaFoldDB" id="A0A0V0RYW9"/>
<keyword evidence="2" id="KW-1133">Transmembrane helix</keyword>
<keyword evidence="2" id="KW-0812">Transmembrane</keyword>